<proteinExistence type="inferred from homology"/>
<sequence length="89" mass="10162">MSWQEFKRDYLVRFWSPVPAVIAAGVLSAYYFGLTGTFWAVTGEFTRWGGHLLQLLGYHPETRGYFKVIHLDGTPLDRVDGMMILGMFA</sequence>
<reference evidence="10 11" key="1">
    <citation type="submission" date="2019-11" db="EMBL/GenBank/DDBJ databases">
        <title>Draft genome sequence of Paludibacterium sp. dN18-1.</title>
        <authorList>
            <person name="Im W.-T."/>
        </authorList>
    </citation>
    <scope>NUCLEOTIDE SEQUENCE [LARGE SCALE GENOMIC DNA]</scope>
    <source>
        <strain evidence="11">dN 18-1</strain>
    </source>
</reference>
<comment type="subcellular location">
    <subcellularLocation>
        <location evidence="1">Cell inner membrane</location>
        <topology evidence="1">Multi-pass membrane protein</topology>
    </subcellularLocation>
</comment>
<keyword evidence="6 9" id="KW-1133">Transmembrane helix</keyword>
<keyword evidence="4" id="KW-0997">Cell inner membrane</keyword>
<dbReference type="Proteomes" id="UP000446658">
    <property type="component" value="Unassembled WGS sequence"/>
</dbReference>
<evidence type="ECO:0000256" key="3">
    <source>
        <dbReference type="ARBA" id="ARBA00022475"/>
    </source>
</evidence>
<evidence type="ECO:0000256" key="5">
    <source>
        <dbReference type="ARBA" id="ARBA00022692"/>
    </source>
</evidence>
<organism evidence="10 11">
    <name type="scientific">Paludibacterium denitrificans</name>
    <dbReference type="NCBI Taxonomy" id="2675226"/>
    <lineage>
        <taxon>Bacteria</taxon>
        <taxon>Pseudomonadati</taxon>
        <taxon>Pseudomonadota</taxon>
        <taxon>Betaproteobacteria</taxon>
        <taxon>Neisseriales</taxon>
        <taxon>Chromobacteriaceae</taxon>
        <taxon>Paludibacterium</taxon>
    </lineage>
</organism>
<keyword evidence="5 9" id="KW-0812">Transmembrane</keyword>
<keyword evidence="3" id="KW-1003">Cell membrane</keyword>
<evidence type="ECO:0000313" key="10">
    <source>
        <dbReference type="EMBL" id="MTD33087.1"/>
    </source>
</evidence>
<dbReference type="PANTHER" id="PTHR30574:SF1">
    <property type="entry name" value="SULPHUR TRANSPORT DOMAIN-CONTAINING PROTEIN"/>
    <property type="match status" value="1"/>
</dbReference>
<dbReference type="InterPro" id="IPR007272">
    <property type="entry name" value="Sulf_transp_TsuA/YedE"/>
</dbReference>
<evidence type="ECO:0000256" key="8">
    <source>
        <dbReference type="ARBA" id="ARBA00035655"/>
    </source>
</evidence>
<comment type="similarity">
    <text evidence="8">Belongs to the TsuA/YedE (TC 9.B.102) family.</text>
</comment>
<keyword evidence="2" id="KW-0813">Transport</keyword>
<dbReference type="EMBL" id="WLYX01000001">
    <property type="protein sequence ID" value="MTD33087.1"/>
    <property type="molecule type" value="Genomic_DNA"/>
</dbReference>
<protein>
    <submittedName>
        <fullName evidence="10">Uncharacterized protein</fullName>
    </submittedName>
</protein>
<evidence type="ECO:0000313" key="11">
    <source>
        <dbReference type="Proteomes" id="UP000446658"/>
    </source>
</evidence>
<dbReference type="GO" id="GO:0005886">
    <property type="term" value="C:plasma membrane"/>
    <property type="evidence" value="ECO:0007669"/>
    <property type="project" value="UniProtKB-SubCell"/>
</dbReference>
<dbReference type="AlphaFoldDB" id="A0A844GDU1"/>
<evidence type="ECO:0000256" key="7">
    <source>
        <dbReference type="ARBA" id="ARBA00023136"/>
    </source>
</evidence>
<evidence type="ECO:0000256" key="1">
    <source>
        <dbReference type="ARBA" id="ARBA00004429"/>
    </source>
</evidence>
<evidence type="ECO:0000256" key="4">
    <source>
        <dbReference type="ARBA" id="ARBA00022519"/>
    </source>
</evidence>
<evidence type="ECO:0000256" key="6">
    <source>
        <dbReference type="ARBA" id="ARBA00022989"/>
    </source>
</evidence>
<evidence type="ECO:0000256" key="9">
    <source>
        <dbReference type="SAM" id="Phobius"/>
    </source>
</evidence>
<feature type="transmembrane region" description="Helical" evidence="9">
    <location>
        <begin position="20"/>
        <end position="41"/>
    </location>
</feature>
<accession>A0A844GDU1</accession>
<keyword evidence="7 9" id="KW-0472">Membrane</keyword>
<comment type="caution">
    <text evidence="10">The sequence shown here is derived from an EMBL/GenBank/DDBJ whole genome shotgun (WGS) entry which is preliminary data.</text>
</comment>
<dbReference type="PANTHER" id="PTHR30574">
    <property type="entry name" value="INNER MEMBRANE PROTEIN YEDE"/>
    <property type="match status" value="1"/>
</dbReference>
<gene>
    <name evidence="10" type="ORF">GKE73_07605</name>
</gene>
<keyword evidence="11" id="KW-1185">Reference proteome</keyword>
<name>A0A844GDU1_9NEIS</name>
<evidence type="ECO:0000256" key="2">
    <source>
        <dbReference type="ARBA" id="ARBA00022448"/>
    </source>
</evidence>